<accession>A0A0K9P2K5</accession>
<evidence type="ECO:0000313" key="2">
    <source>
        <dbReference type="Proteomes" id="UP000036987"/>
    </source>
</evidence>
<reference evidence="2" key="1">
    <citation type="journal article" date="2016" name="Nature">
        <title>The genome of the seagrass Zostera marina reveals angiosperm adaptation to the sea.</title>
        <authorList>
            <person name="Olsen J.L."/>
            <person name="Rouze P."/>
            <person name="Verhelst B."/>
            <person name="Lin Y.-C."/>
            <person name="Bayer T."/>
            <person name="Collen J."/>
            <person name="Dattolo E."/>
            <person name="De Paoli E."/>
            <person name="Dittami S."/>
            <person name="Maumus F."/>
            <person name="Michel G."/>
            <person name="Kersting A."/>
            <person name="Lauritano C."/>
            <person name="Lohaus R."/>
            <person name="Toepel M."/>
            <person name="Tonon T."/>
            <person name="Vanneste K."/>
            <person name="Amirebrahimi M."/>
            <person name="Brakel J."/>
            <person name="Bostroem C."/>
            <person name="Chovatia M."/>
            <person name="Grimwood J."/>
            <person name="Jenkins J.W."/>
            <person name="Jueterbock A."/>
            <person name="Mraz A."/>
            <person name="Stam W.T."/>
            <person name="Tice H."/>
            <person name="Bornberg-Bauer E."/>
            <person name="Green P.J."/>
            <person name="Pearson G.A."/>
            <person name="Procaccini G."/>
            <person name="Duarte C.M."/>
            <person name="Schmutz J."/>
            <person name="Reusch T.B.H."/>
            <person name="Van de Peer Y."/>
        </authorList>
    </citation>
    <scope>NUCLEOTIDE SEQUENCE [LARGE SCALE GENOMIC DNA]</scope>
    <source>
        <strain evidence="2">cv. Finnish</strain>
    </source>
</reference>
<dbReference type="Proteomes" id="UP000036987">
    <property type="component" value="Unassembled WGS sequence"/>
</dbReference>
<dbReference type="OrthoDB" id="685682at2759"/>
<comment type="caution">
    <text evidence="1">The sequence shown here is derived from an EMBL/GenBank/DDBJ whole genome shotgun (WGS) entry which is preliminary data.</text>
</comment>
<gene>
    <name evidence="1" type="ORF">ZOSMA_45G00210</name>
</gene>
<evidence type="ECO:0000313" key="1">
    <source>
        <dbReference type="EMBL" id="KMZ62482.1"/>
    </source>
</evidence>
<protein>
    <recommendedName>
        <fullName evidence="3">Protein FAR1-RELATED SEQUENCE</fullName>
    </recommendedName>
</protein>
<dbReference type="EMBL" id="LFYR01001351">
    <property type="protein sequence ID" value="KMZ62482.1"/>
    <property type="molecule type" value="Genomic_DNA"/>
</dbReference>
<evidence type="ECO:0008006" key="3">
    <source>
        <dbReference type="Google" id="ProtNLM"/>
    </source>
</evidence>
<name>A0A0K9P2K5_ZOSMR</name>
<sequence>MLTYPYLNKPPIFLPKLVKSNIWVAHTIMIEDFKLFKDAVTFDTTYKIFRMFCGVNHHRKTVIF</sequence>
<organism evidence="1 2">
    <name type="scientific">Zostera marina</name>
    <name type="common">Eelgrass</name>
    <dbReference type="NCBI Taxonomy" id="29655"/>
    <lineage>
        <taxon>Eukaryota</taxon>
        <taxon>Viridiplantae</taxon>
        <taxon>Streptophyta</taxon>
        <taxon>Embryophyta</taxon>
        <taxon>Tracheophyta</taxon>
        <taxon>Spermatophyta</taxon>
        <taxon>Magnoliopsida</taxon>
        <taxon>Liliopsida</taxon>
        <taxon>Zosteraceae</taxon>
        <taxon>Zostera</taxon>
    </lineage>
</organism>
<keyword evidence="2" id="KW-1185">Reference proteome</keyword>
<proteinExistence type="predicted"/>
<dbReference type="AlphaFoldDB" id="A0A0K9P2K5"/>